<name>A0ABM0JRI3_APLCA</name>
<proteinExistence type="inferred from homology"/>
<dbReference type="Proteomes" id="UP000694888">
    <property type="component" value="Unplaced"/>
</dbReference>
<dbReference type="GeneID" id="101862732"/>
<evidence type="ECO:0000313" key="9">
    <source>
        <dbReference type="Proteomes" id="UP000694888"/>
    </source>
</evidence>
<evidence type="ECO:0000259" key="8">
    <source>
        <dbReference type="Pfam" id="PF12832"/>
    </source>
</evidence>
<evidence type="ECO:0000256" key="6">
    <source>
        <dbReference type="SAM" id="MobiDB-lite"/>
    </source>
</evidence>
<dbReference type="PANTHER" id="PTHR16172:SF41">
    <property type="entry name" value="MAJOR FACILITATOR SUPERFAMILY DOMAIN-CONTAINING PROTEIN 6-LIKE"/>
    <property type="match status" value="1"/>
</dbReference>
<keyword evidence="5 7" id="KW-0472">Membrane</keyword>
<evidence type="ECO:0000256" key="7">
    <source>
        <dbReference type="SAM" id="Phobius"/>
    </source>
</evidence>
<dbReference type="RefSeq" id="XP_035826042.1">
    <property type="nucleotide sequence ID" value="XM_035970149.1"/>
</dbReference>
<evidence type="ECO:0000256" key="1">
    <source>
        <dbReference type="ARBA" id="ARBA00004141"/>
    </source>
</evidence>
<feature type="transmembrane region" description="Helical" evidence="7">
    <location>
        <begin position="372"/>
        <end position="391"/>
    </location>
</feature>
<evidence type="ECO:0000256" key="3">
    <source>
        <dbReference type="ARBA" id="ARBA00022692"/>
    </source>
</evidence>
<dbReference type="InterPro" id="IPR036259">
    <property type="entry name" value="MFS_trans_sf"/>
</dbReference>
<dbReference type="InterPro" id="IPR051717">
    <property type="entry name" value="MFS_MFSD6"/>
</dbReference>
<feature type="transmembrane region" description="Helical" evidence="7">
    <location>
        <begin position="539"/>
        <end position="559"/>
    </location>
</feature>
<feature type="transmembrane region" description="Helical" evidence="7">
    <location>
        <begin position="604"/>
        <end position="624"/>
    </location>
</feature>
<evidence type="ECO:0000313" key="10">
    <source>
        <dbReference type="RefSeq" id="XP_005099859.1"/>
    </source>
</evidence>
<comment type="subcellular location">
    <subcellularLocation>
        <location evidence="1">Membrane</location>
        <topology evidence="1">Multi-pass membrane protein</topology>
    </subcellularLocation>
</comment>
<feature type="transmembrane region" description="Helical" evidence="7">
    <location>
        <begin position="447"/>
        <end position="465"/>
    </location>
</feature>
<dbReference type="PANTHER" id="PTHR16172">
    <property type="entry name" value="MAJOR FACILITATOR SUPERFAMILY DOMAIN-CONTAINING PROTEIN 6-LIKE"/>
    <property type="match status" value="1"/>
</dbReference>
<dbReference type="CDD" id="cd17479">
    <property type="entry name" value="MFS_MFSD6L"/>
    <property type="match status" value="1"/>
</dbReference>
<keyword evidence="9" id="KW-1185">Reference proteome</keyword>
<feature type="transmembrane region" description="Helical" evidence="7">
    <location>
        <begin position="403"/>
        <end position="426"/>
    </location>
</feature>
<dbReference type="RefSeq" id="XP_005099859.1">
    <property type="nucleotide sequence ID" value="XM_005099802.3"/>
</dbReference>
<feature type="transmembrane region" description="Helical" evidence="7">
    <location>
        <begin position="485"/>
        <end position="503"/>
    </location>
</feature>
<dbReference type="Gene3D" id="1.20.1250.20">
    <property type="entry name" value="MFS general substrate transporter like domains"/>
    <property type="match status" value="2"/>
</dbReference>
<feature type="compositionally biased region" description="Low complexity" evidence="6">
    <location>
        <begin position="152"/>
        <end position="166"/>
    </location>
</feature>
<feature type="transmembrane region" description="Helical" evidence="7">
    <location>
        <begin position="580"/>
        <end position="598"/>
    </location>
</feature>
<feature type="transmembrane region" description="Helical" evidence="7">
    <location>
        <begin position="28"/>
        <end position="52"/>
    </location>
</feature>
<comment type="similarity">
    <text evidence="2">Belongs to the major facilitator superfamily. MFSD6 family.</text>
</comment>
<keyword evidence="4 7" id="KW-1133">Transmembrane helix</keyword>
<organism evidence="9 10">
    <name type="scientific">Aplysia californica</name>
    <name type="common">California sea hare</name>
    <dbReference type="NCBI Taxonomy" id="6500"/>
    <lineage>
        <taxon>Eukaryota</taxon>
        <taxon>Metazoa</taxon>
        <taxon>Spiralia</taxon>
        <taxon>Lophotrochozoa</taxon>
        <taxon>Mollusca</taxon>
        <taxon>Gastropoda</taxon>
        <taxon>Heterobranchia</taxon>
        <taxon>Euthyneura</taxon>
        <taxon>Tectipleura</taxon>
        <taxon>Aplysiida</taxon>
        <taxon>Aplysioidea</taxon>
        <taxon>Aplysiidae</taxon>
        <taxon>Aplysia</taxon>
    </lineage>
</organism>
<keyword evidence="3 7" id="KW-0812">Transmembrane</keyword>
<reference evidence="10 11" key="1">
    <citation type="submission" date="2025-05" db="UniProtKB">
        <authorList>
            <consortium name="RefSeq"/>
        </authorList>
    </citation>
    <scope>IDENTIFICATION</scope>
</reference>
<dbReference type="InterPro" id="IPR024989">
    <property type="entry name" value="MFS_assoc_dom"/>
</dbReference>
<feature type="region of interest" description="Disordered" evidence="6">
    <location>
        <begin position="129"/>
        <end position="235"/>
    </location>
</feature>
<evidence type="ECO:0000256" key="4">
    <source>
        <dbReference type="ARBA" id="ARBA00022989"/>
    </source>
</evidence>
<evidence type="ECO:0000313" key="11">
    <source>
        <dbReference type="RefSeq" id="XP_035826042.1"/>
    </source>
</evidence>
<accession>A0ABM0JRI3</accession>
<feature type="transmembrane region" description="Helical" evidence="7">
    <location>
        <begin position="58"/>
        <end position="76"/>
    </location>
</feature>
<feature type="domain" description="Major facilitator superfamily associated" evidence="8">
    <location>
        <begin position="27"/>
        <end position="607"/>
    </location>
</feature>
<dbReference type="Pfam" id="PF12832">
    <property type="entry name" value="MFS_1_like"/>
    <property type="match status" value="1"/>
</dbReference>
<feature type="transmembrane region" description="Helical" evidence="7">
    <location>
        <begin position="326"/>
        <end position="343"/>
    </location>
</feature>
<sequence length="662" mass="73268">MPLQSSISKMGREVEAINISKAATTTNLFYLFFHGGKAAVIPFLTLFFRLIGLSALEAGGLIAAKTITGLIWAPLWARCATAYSRHRLVLTFSLFMMMVTYLSFPALYTQLAKPEHCWKVSDNGTVSMTPPMEQVGSAVTPAPSFAPPTTTPPTTAAEQTHSTSPPTAAPPELQTQTPAPTEKNEEPDDQESSETPPLETEVEETATIPSAAGVTPGEEIKSVPPSSSSEEFSEDFLDQTRALLKRMNLTPEDLVNMHDLGLTPEQLKGLSEILQKEEGGSSLPQMRKRSVSARREVHHLVKRAWTVEDVKEKLRSIQSTLQKDRVLLFLVLLAILVGGEIFASPVEKVADDSWFDFLNRIDDLERYGQQRFWGSIAFVLIPIVVTVAVDHTPCFLPYHIHHYLIHFYIFAVLLAAALIVSCWYPVPPPANGKYNSKICKGLRIICCDGRGFLFTLTLLITGMVYAASHNFLFWRIQNLGGSETTMGLCVAIGSFAEIPMLLFSGKFVKKLGNCWAVSLSLMILTLRVLYYAYVPNAWAILPVELAHGITHTALWFAILSYDDFNIGAAIDRSLRSILSSFYFGFGFSVGSIVAGYVFDTYGDSALFLGCSVVTGGWCILFSVVQKCLPKKEKVRYIKLLRSDSDNSEDEDDDWLEMALKDH</sequence>
<evidence type="ECO:0000256" key="5">
    <source>
        <dbReference type="ARBA" id="ARBA00023136"/>
    </source>
</evidence>
<evidence type="ECO:0000256" key="2">
    <source>
        <dbReference type="ARBA" id="ARBA00005241"/>
    </source>
</evidence>
<dbReference type="SUPFAM" id="SSF103473">
    <property type="entry name" value="MFS general substrate transporter"/>
    <property type="match status" value="2"/>
</dbReference>
<gene>
    <name evidence="10 11" type="primary">LOC101862732</name>
</gene>
<feature type="transmembrane region" description="Helical" evidence="7">
    <location>
        <begin position="88"/>
        <end position="108"/>
    </location>
</feature>
<protein>
    <submittedName>
        <fullName evidence="10 11">Major facilitator superfamily domain-containing protein 6-like protein A</fullName>
    </submittedName>
</protein>
<feature type="transmembrane region" description="Helical" evidence="7">
    <location>
        <begin position="515"/>
        <end position="533"/>
    </location>
</feature>